<keyword evidence="2" id="KW-1133">Transmembrane helix</keyword>
<keyword evidence="5" id="KW-1185">Reference proteome</keyword>
<accession>A0A5C8Z457</accession>
<feature type="compositionally biased region" description="Polar residues" evidence="1">
    <location>
        <begin position="54"/>
        <end position="68"/>
    </location>
</feature>
<dbReference type="RefSeq" id="WP_147714573.1">
    <property type="nucleotide sequence ID" value="NZ_VKAD01000002.1"/>
</dbReference>
<feature type="compositionally biased region" description="Acidic residues" evidence="1">
    <location>
        <begin position="101"/>
        <end position="115"/>
    </location>
</feature>
<dbReference type="EMBL" id="VKAD01000002">
    <property type="protein sequence ID" value="TXR51978.1"/>
    <property type="molecule type" value="Genomic_DNA"/>
</dbReference>
<dbReference type="InterPro" id="IPR021834">
    <property type="entry name" value="DUF3426"/>
</dbReference>
<dbReference type="OrthoDB" id="5294582at2"/>
<dbReference type="InterPro" id="IPR011723">
    <property type="entry name" value="Znf/thioredoxin_put"/>
</dbReference>
<feature type="domain" description="Zinc finger/thioredoxin putative" evidence="3">
    <location>
        <begin position="6"/>
        <end position="41"/>
    </location>
</feature>
<dbReference type="Pfam" id="PF11906">
    <property type="entry name" value="DUF3426"/>
    <property type="match status" value="1"/>
</dbReference>
<feature type="transmembrane region" description="Helical" evidence="2">
    <location>
        <begin position="241"/>
        <end position="260"/>
    </location>
</feature>
<evidence type="ECO:0000256" key="1">
    <source>
        <dbReference type="SAM" id="MobiDB-lite"/>
    </source>
</evidence>
<dbReference type="AlphaFoldDB" id="A0A5C8Z457"/>
<keyword evidence="2" id="KW-0812">Transmembrane</keyword>
<evidence type="ECO:0000313" key="5">
    <source>
        <dbReference type="Proteomes" id="UP000321764"/>
    </source>
</evidence>
<organism evidence="4 5">
    <name type="scientific">Reinekea thalattae</name>
    <dbReference type="NCBI Taxonomy" id="2593301"/>
    <lineage>
        <taxon>Bacteria</taxon>
        <taxon>Pseudomonadati</taxon>
        <taxon>Pseudomonadota</taxon>
        <taxon>Gammaproteobacteria</taxon>
        <taxon>Oceanospirillales</taxon>
        <taxon>Saccharospirillaceae</taxon>
        <taxon>Reinekea</taxon>
    </lineage>
</organism>
<feature type="compositionally biased region" description="Basic residues" evidence="1">
    <location>
        <begin position="199"/>
        <end position="211"/>
    </location>
</feature>
<dbReference type="Proteomes" id="UP000321764">
    <property type="component" value="Unassembled WGS sequence"/>
</dbReference>
<evidence type="ECO:0000313" key="4">
    <source>
        <dbReference type="EMBL" id="TXR51978.1"/>
    </source>
</evidence>
<feature type="compositionally biased region" description="Basic and acidic residues" evidence="1">
    <location>
        <begin position="91"/>
        <end position="100"/>
    </location>
</feature>
<name>A0A5C8Z457_9GAMM</name>
<comment type="caution">
    <text evidence="4">The sequence shown here is derived from an EMBL/GenBank/DDBJ whole genome shotgun (WGS) entry which is preliminary data.</text>
</comment>
<gene>
    <name evidence="4" type="ORF">FME95_11185</name>
</gene>
<protein>
    <submittedName>
        <fullName evidence="4">DUF3426 domain-containing protein</fullName>
    </submittedName>
</protein>
<feature type="compositionally biased region" description="Polar residues" evidence="1">
    <location>
        <begin position="153"/>
        <end position="165"/>
    </location>
</feature>
<feature type="compositionally biased region" description="Polar residues" evidence="1">
    <location>
        <begin position="118"/>
        <end position="127"/>
    </location>
</feature>
<proteinExistence type="predicted"/>
<reference evidence="4 5" key="1">
    <citation type="submission" date="2019-07" db="EMBL/GenBank/DDBJ databases">
        <title>Reinekea sp. strain SSH23 genome sequencing and assembly.</title>
        <authorList>
            <person name="Kim I."/>
        </authorList>
    </citation>
    <scope>NUCLEOTIDE SEQUENCE [LARGE SCALE GENOMIC DNA]</scope>
    <source>
        <strain evidence="4 5">SSH23</strain>
    </source>
</reference>
<keyword evidence="2" id="KW-0472">Membrane</keyword>
<dbReference type="NCBIfam" id="TIGR02098">
    <property type="entry name" value="MJ0042_CXXC"/>
    <property type="match status" value="1"/>
</dbReference>
<feature type="region of interest" description="Disordered" evidence="1">
    <location>
        <begin position="54"/>
        <end position="175"/>
    </location>
</feature>
<evidence type="ECO:0000256" key="2">
    <source>
        <dbReference type="SAM" id="Phobius"/>
    </source>
</evidence>
<feature type="region of interest" description="Disordered" evidence="1">
    <location>
        <begin position="198"/>
        <end position="219"/>
    </location>
</feature>
<sequence length="403" mass="44673">MADSFITKCPNCSTFFRVRTDQLAMANGSVRCGACLQVFNAQTNLSSRSIAINKSNTQPASPQSTSLADTEVHEKQSAQAAVMSVPTPKPETQKKERAEAESAETEVEIVEDIDTEVSNNLDTQGVDSESAAAEPAEKLSTIADDASEDSSARSQPSMTQENALTPTELDIESDPPLDFELFKDHLPSQEFVEAAKETKKQRRIRHKKRPKPNASQVVTQASQSIEHDFPFEARMHRLRPLGWLAIVLLLCLAIGQWAWYKRDTYAKMDQWRGIYSAVCDRLGCQLPTQSDLLSIRTSIQVREAKDPALSDILIVDVVLTNRATFKQKFPALVLQYTDLNGKLIADQAFQPSDYLRGEMTGVELMPVNTRIYAVLAIKRPDPSAINYQLLLAPAKESTVTSEP</sequence>
<dbReference type="Pfam" id="PF13719">
    <property type="entry name" value="Zn_ribbon_5"/>
    <property type="match status" value="1"/>
</dbReference>
<evidence type="ECO:0000259" key="3">
    <source>
        <dbReference type="Pfam" id="PF13719"/>
    </source>
</evidence>